<protein>
    <submittedName>
        <fullName evidence="2">Uncharacterized protein</fullName>
    </submittedName>
</protein>
<dbReference type="AlphaFoldDB" id="A0A8H3XGP5"/>
<evidence type="ECO:0000256" key="1">
    <source>
        <dbReference type="SAM" id="MobiDB-lite"/>
    </source>
</evidence>
<evidence type="ECO:0000313" key="3">
    <source>
        <dbReference type="Proteomes" id="UP000439903"/>
    </source>
</evidence>
<sequence>MTQEGIDVTHNLPHDDQQISDDEHESYNENSTSFIPMGEMGKLPNKIYKKNKLPNEVHQHLLQTFSRNVLIKFTPLPMDKELAKRMRKEAKDMDKTFN</sequence>
<evidence type="ECO:0000313" key="2">
    <source>
        <dbReference type="EMBL" id="KAF0460884.1"/>
    </source>
</evidence>
<organism evidence="2 3">
    <name type="scientific">Gigaspora margarita</name>
    <dbReference type="NCBI Taxonomy" id="4874"/>
    <lineage>
        <taxon>Eukaryota</taxon>
        <taxon>Fungi</taxon>
        <taxon>Fungi incertae sedis</taxon>
        <taxon>Mucoromycota</taxon>
        <taxon>Glomeromycotina</taxon>
        <taxon>Glomeromycetes</taxon>
        <taxon>Diversisporales</taxon>
        <taxon>Gigasporaceae</taxon>
        <taxon>Gigaspora</taxon>
    </lineage>
</organism>
<comment type="caution">
    <text evidence="2">The sequence shown here is derived from an EMBL/GenBank/DDBJ whole genome shotgun (WGS) entry which is preliminary data.</text>
</comment>
<accession>A0A8H3XGP5</accession>
<reference evidence="2 3" key="1">
    <citation type="journal article" date="2019" name="Environ. Microbiol.">
        <title>At the nexus of three kingdoms: the genome of the mycorrhizal fungus Gigaspora margarita provides insights into plant, endobacterial and fungal interactions.</title>
        <authorList>
            <person name="Venice F."/>
            <person name="Ghignone S."/>
            <person name="Salvioli di Fossalunga A."/>
            <person name="Amselem J."/>
            <person name="Novero M."/>
            <person name="Xianan X."/>
            <person name="Sedzielewska Toro K."/>
            <person name="Morin E."/>
            <person name="Lipzen A."/>
            <person name="Grigoriev I.V."/>
            <person name="Henrissat B."/>
            <person name="Martin F.M."/>
            <person name="Bonfante P."/>
        </authorList>
    </citation>
    <scope>NUCLEOTIDE SEQUENCE [LARGE SCALE GENOMIC DNA]</scope>
    <source>
        <strain evidence="2 3">BEG34</strain>
    </source>
</reference>
<feature type="region of interest" description="Disordered" evidence="1">
    <location>
        <begin position="1"/>
        <end position="38"/>
    </location>
</feature>
<dbReference type="OrthoDB" id="10693591at2759"/>
<dbReference type="EMBL" id="WTPW01001040">
    <property type="protein sequence ID" value="KAF0460884.1"/>
    <property type="molecule type" value="Genomic_DNA"/>
</dbReference>
<proteinExistence type="predicted"/>
<dbReference type="Proteomes" id="UP000439903">
    <property type="component" value="Unassembled WGS sequence"/>
</dbReference>
<keyword evidence="3" id="KW-1185">Reference proteome</keyword>
<name>A0A8H3XGP5_GIGMA</name>
<gene>
    <name evidence="2" type="ORF">F8M41_000541</name>
</gene>